<feature type="binding site" evidence="9">
    <location>
        <position position="235"/>
    </location>
    <ligand>
        <name>NAD(+)</name>
        <dbReference type="ChEBI" id="CHEBI:57540"/>
    </ligand>
</feature>
<evidence type="ECO:0000256" key="7">
    <source>
        <dbReference type="PIRSR" id="PIRSR500134-1"/>
    </source>
</evidence>
<dbReference type="GO" id="GO:0006065">
    <property type="term" value="P:UDP-glucuronate biosynthetic process"/>
    <property type="evidence" value="ECO:0007669"/>
    <property type="project" value="UniProtKB-UniPathway"/>
</dbReference>
<comment type="pathway">
    <text evidence="1">Nucleotide-sugar biosynthesis; UDP-alpha-D-glucuronate biosynthesis; UDP-alpha-D-glucuronate from UDP-alpha-D-glucose: step 1/1.</text>
</comment>
<feature type="binding site" evidence="9">
    <location>
        <position position="202"/>
    </location>
    <ligand>
        <name>NAD(+)</name>
        <dbReference type="ChEBI" id="CHEBI:57540"/>
    </ligand>
</feature>
<dbReference type="InterPro" id="IPR036291">
    <property type="entry name" value="NAD(P)-bd_dom_sf"/>
</dbReference>
<accession>A0A6A6WJA2</accession>
<dbReference type="InterPro" id="IPR028357">
    <property type="entry name" value="UDPglc_DH_bac"/>
</dbReference>
<dbReference type="Gene3D" id="1.20.5.100">
    <property type="entry name" value="Cytochrome c1, transmembrane anchor, C-terminal"/>
    <property type="match status" value="1"/>
</dbReference>
<evidence type="ECO:0000256" key="6">
    <source>
        <dbReference type="ARBA" id="ARBA00047473"/>
    </source>
</evidence>
<feature type="binding site" evidence="8">
    <location>
        <position position="289"/>
    </location>
    <ligand>
        <name>substrate</name>
    </ligand>
</feature>
<dbReference type="GO" id="GO:0005634">
    <property type="term" value="C:nucleus"/>
    <property type="evidence" value="ECO:0007669"/>
    <property type="project" value="TreeGrafter"/>
</dbReference>
<feature type="binding site" evidence="8">
    <location>
        <position position="342"/>
    </location>
    <ligand>
        <name>substrate</name>
    </ligand>
</feature>
<dbReference type="GO" id="GO:0000271">
    <property type="term" value="P:polysaccharide biosynthetic process"/>
    <property type="evidence" value="ECO:0007669"/>
    <property type="project" value="InterPro"/>
</dbReference>
<dbReference type="GO" id="GO:0003979">
    <property type="term" value="F:UDP-glucose 6-dehydrogenase activity"/>
    <property type="evidence" value="ECO:0007669"/>
    <property type="project" value="UniProtKB-EC"/>
</dbReference>
<feature type="binding site" evidence="9">
    <location>
        <position position="90"/>
    </location>
    <ligand>
        <name>NAD(+)</name>
        <dbReference type="ChEBI" id="CHEBI:57540"/>
    </ligand>
</feature>
<dbReference type="FunFam" id="1.20.5.100:FF:000001">
    <property type="entry name" value="UDP-glucose 6-dehydrogenase"/>
    <property type="match status" value="1"/>
</dbReference>
<protein>
    <recommendedName>
        <fullName evidence="3">UDP-glucose 6-dehydrogenase</fullName>
        <ecNumber evidence="3">1.1.1.22</ecNumber>
    </recommendedName>
</protein>
<dbReference type="PIRSF" id="PIRSF500134">
    <property type="entry name" value="UDPglc_DH_bac"/>
    <property type="match status" value="1"/>
</dbReference>
<sequence length="610" mass="65337">MSAVSTPSEHSQNTSPFFSPILSRTSSVSSLSDGDGPSTTVTRNQDSLAAGQNEVNQVSKVCFVGAGYVGGPTAAVVALANPNIKVTVVDKDATRIRRWNSKHLPIHEPGLYDVVRVARDGTSSINTHGQNAIQGRAPNLFFSTDCDQSIAEADIVFLSVNTPTKMRGIGAGSATNTAIFESVMRSIARVAKPGSIIVEKSTVPCRTAEVLQEILSIYRPGVPFEILSNPEFLAEGTAISDLLHPSRVLIGSSTSSAGLAAAKRLASVYSWVPESAILHVHTWSSELAKLVANAMLAQRISSINSISAICEKTGANIKDISKAVGQDPRIGSKFLGSGLGFGGSCFKKDILSLSYLAESLDLPEVAAYWKSVVAMNEWQGNRFVHRVMHSLNGSLFGKRVTVFGYAFKKNTGDTRESLAIPVIQQLAAEGPTEISIYDPGCAPADIESEMRAYLPSCTAIRAYADPYEACEGTSAVLILTEWDQFRYPPLPEASLNVEAGSAKLQDALSRFAHIQSQLTPAKRWAAKQMPQAFAVEPECDAGCGECARGQQTGAAKHASTAQVQWEKIAPAMELPRWVFDARGVVETGPLEGLGFRVESVGCMGTRERRR</sequence>
<dbReference type="SUPFAM" id="SSF52413">
    <property type="entry name" value="UDP-glucose/GDP-mannose dehydrogenase C-terminal domain"/>
    <property type="match status" value="1"/>
</dbReference>
<evidence type="ECO:0000313" key="13">
    <source>
        <dbReference type="Proteomes" id="UP000799437"/>
    </source>
</evidence>
<feature type="binding site" evidence="9">
    <location>
        <position position="415"/>
    </location>
    <ligand>
        <name>NAD(+)</name>
        <dbReference type="ChEBI" id="CHEBI:57540"/>
    </ligand>
</feature>
<dbReference type="EC" id="1.1.1.22" evidence="3"/>
<dbReference type="Proteomes" id="UP000799437">
    <property type="component" value="Unassembled WGS sequence"/>
</dbReference>
<feature type="region of interest" description="Disordered" evidence="10">
    <location>
        <begin position="1"/>
        <end position="21"/>
    </location>
</feature>
<dbReference type="InterPro" id="IPR008927">
    <property type="entry name" value="6-PGluconate_DH-like_C_sf"/>
</dbReference>
<evidence type="ECO:0000256" key="10">
    <source>
        <dbReference type="SAM" id="MobiDB-lite"/>
    </source>
</evidence>
<evidence type="ECO:0000259" key="11">
    <source>
        <dbReference type="SMART" id="SM00984"/>
    </source>
</evidence>
<keyword evidence="4" id="KW-0560">Oxidoreductase</keyword>
<dbReference type="RefSeq" id="XP_033604746.1">
    <property type="nucleotide sequence ID" value="XM_033742627.1"/>
</dbReference>
<feature type="binding site" evidence="9">
    <location>
        <position position="162"/>
    </location>
    <ligand>
        <name>NAD(+)</name>
        <dbReference type="ChEBI" id="CHEBI:57540"/>
    </ligand>
</feature>
<dbReference type="SMART" id="SM00984">
    <property type="entry name" value="UDPG_MGDP_dh_C"/>
    <property type="match status" value="1"/>
</dbReference>
<feature type="binding site" evidence="9">
    <location>
        <position position="95"/>
    </location>
    <ligand>
        <name>NAD(+)</name>
        <dbReference type="ChEBI" id="CHEBI:57540"/>
    </ligand>
</feature>
<dbReference type="EMBL" id="ML996566">
    <property type="protein sequence ID" value="KAF2762295.1"/>
    <property type="molecule type" value="Genomic_DNA"/>
</dbReference>
<dbReference type="InterPro" id="IPR017476">
    <property type="entry name" value="UDP-Glc/GDP-Man"/>
</dbReference>
<dbReference type="InterPro" id="IPR014026">
    <property type="entry name" value="UDP-Glc/GDP-Man_DH_dimer"/>
</dbReference>
<feature type="binding site" evidence="8">
    <location>
        <begin position="334"/>
        <end position="338"/>
    </location>
    <ligand>
        <name>substrate</name>
    </ligand>
</feature>
<evidence type="ECO:0000256" key="8">
    <source>
        <dbReference type="PIRSR" id="PIRSR500134-2"/>
    </source>
</evidence>
<keyword evidence="5 9" id="KW-0520">NAD</keyword>
<dbReference type="SUPFAM" id="SSF48179">
    <property type="entry name" value="6-phosphogluconate dehydrogenase C-terminal domain-like"/>
    <property type="match status" value="1"/>
</dbReference>
<dbReference type="InterPro" id="IPR001732">
    <property type="entry name" value="UDP-Glc/GDP-Man_DH_N"/>
</dbReference>
<dbReference type="Gene3D" id="3.40.50.720">
    <property type="entry name" value="NAD(P)-binding Rossmann-like Domain"/>
    <property type="match status" value="2"/>
</dbReference>
<feature type="active site" description="Nucleophile" evidence="7">
    <location>
        <position position="345"/>
    </location>
</feature>
<dbReference type="UniPathway" id="UPA00038">
    <property type="reaction ID" value="UER00491"/>
</dbReference>
<evidence type="ECO:0000256" key="5">
    <source>
        <dbReference type="ARBA" id="ARBA00023027"/>
    </source>
</evidence>
<feature type="binding site" evidence="9">
    <location>
        <position position="348"/>
    </location>
    <ligand>
        <name>NAD(+)</name>
        <dbReference type="ChEBI" id="CHEBI:57540"/>
    </ligand>
</feature>
<dbReference type="GeneID" id="54483681"/>
<reference evidence="12" key="1">
    <citation type="journal article" date="2020" name="Stud. Mycol.">
        <title>101 Dothideomycetes genomes: a test case for predicting lifestyles and emergence of pathogens.</title>
        <authorList>
            <person name="Haridas S."/>
            <person name="Albert R."/>
            <person name="Binder M."/>
            <person name="Bloem J."/>
            <person name="Labutti K."/>
            <person name="Salamov A."/>
            <person name="Andreopoulos B."/>
            <person name="Baker S."/>
            <person name="Barry K."/>
            <person name="Bills G."/>
            <person name="Bluhm B."/>
            <person name="Cannon C."/>
            <person name="Castanera R."/>
            <person name="Culley D."/>
            <person name="Daum C."/>
            <person name="Ezra D."/>
            <person name="Gonzalez J."/>
            <person name="Henrissat B."/>
            <person name="Kuo A."/>
            <person name="Liang C."/>
            <person name="Lipzen A."/>
            <person name="Lutzoni F."/>
            <person name="Magnuson J."/>
            <person name="Mondo S."/>
            <person name="Nolan M."/>
            <person name="Ohm R."/>
            <person name="Pangilinan J."/>
            <person name="Park H.-J."/>
            <person name="Ramirez L."/>
            <person name="Alfaro M."/>
            <person name="Sun H."/>
            <person name="Tritt A."/>
            <person name="Yoshinaga Y."/>
            <person name="Zwiers L.-H."/>
            <person name="Turgeon B."/>
            <person name="Goodwin S."/>
            <person name="Spatafora J."/>
            <person name="Crous P."/>
            <person name="Grigoriev I."/>
        </authorList>
    </citation>
    <scope>NUCLEOTIDE SEQUENCE</scope>
    <source>
        <strain evidence="12">CBS 121739</strain>
    </source>
</reference>
<feature type="compositionally biased region" description="Polar residues" evidence="10">
    <location>
        <begin position="1"/>
        <end position="17"/>
    </location>
</feature>
<dbReference type="Pfam" id="PF03721">
    <property type="entry name" value="UDPG_MGDP_dh_N"/>
    <property type="match status" value="2"/>
</dbReference>
<feature type="binding site" evidence="8">
    <location>
        <begin position="232"/>
        <end position="235"/>
    </location>
    <ligand>
        <name>substrate</name>
    </ligand>
</feature>
<feature type="domain" description="UDP-glucose/GDP-mannose dehydrogenase C-terminal" evidence="11">
    <location>
        <begin position="401"/>
        <end position="502"/>
    </location>
</feature>
<gene>
    <name evidence="12" type="ORF">EJ05DRAFT_461048</name>
</gene>
<name>A0A6A6WJA2_9PEZI</name>
<dbReference type="GO" id="GO:0051287">
    <property type="term" value="F:NAD binding"/>
    <property type="evidence" value="ECO:0007669"/>
    <property type="project" value="InterPro"/>
</dbReference>
<evidence type="ECO:0000256" key="3">
    <source>
        <dbReference type="ARBA" id="ARBA00012954"/>
    </source>
</evidence>
<feature type="binding site" evidence="8">
    <location>
        <position position="408"/>
    </location>
    <ligand>
        <name>substrate</name>
    </ligand>
</feature>
<comment type="catalytic activity">
    <reaction evidence="6">
        <text>UDP-alpha-D-glucose + 2 NAD(+) + H2O = UDP-alpha-D-glucuronate + 2 NADH + 3 H(+)</text>
        <dbReference type="Rhea" id="RHEA:23596"/>
        <dbReference type="ChEBI" id="CHEBI:15377"/>
        <dbReference type="ChEBI" id="CHEBI:15378"/>
        <dbReference type="ChEBI" id="CHEBI:57540"/>
        <dbReference type="ChEBI" id="CHEBI:57945"/>
        <dbReference type="ChEBI" id="CHEBI:58052"/>
        <dbReference type="ChEBI" id="CHEBI:58885"/>
        <dbReference type="EC" id="1.1.1.22"/>
    </reaction>
</comment>
<dbReference type="PANTHER" id="PTHR11374:SF3">
    <property type="entry name" value="UDP-GLUCOSE 6-DEHYDROGENASE"/>
    <property type="match status" value="1"/>
</dbReference>
<comment type="similarity">
    <text evidence="2">Belongs to the UDP-glucose/GDP-mannose dehydrogenase family.</text>
</comment>
<keyword evidence="13" id="KW-1185">Reference proteome</keyword>
<dbReference type="InterPro" id="IPR014027">
    <property type="entry name" value="UDP-Glc/GDP-Man_DH_C"/>
</dbReference>
<evidence type="ECO:0000256" key="1">
    <source>
        <dbReference type="ARBA" id="ARBA00004701"/>
    </source>
</evidence>
<evidence type="ECO:0000313" key="12">
    <source>
        <dbReference type="EMBL" id="KAF2762295.1"/>
    </source>
</evidence>
<dbReference type="Pfam" id="PF00984">
    <property type="entry name" value="UDPG_MGDP_dh"/>
    <property type="match status" value="1"/>
</dbReference>
<dbReference type="Pfam" id="PF03720">
    <property type="entry name" value="UDPG_MGDP_dh_C"/>
    <property type="match status" value="1"/>
</dbReference>
<dbReference type="AlphaFoldDB" id="A0A6A6WJA2"/>
<proteinExistence type="inferred from homology"/>
<organism evidence="12 13">
    <name type="scientific">Pseudovirgaria hyperparasitica</name>
    <dbReference type="NCBI Taxonomy" id="470096"/>
    <lineage>
        <taxon>Eukaryota</taxon>
        <taxon>Fungi</taxon>
        <taxon>Dikarya</taxon>
        <taxon>Ascomycota</taxon>
        <taxon>Pezizomycotina</taxon>
        <taxon>Dothideomycetes</taxon>
        <taxon>Dothideomycetes incertae sedis</taxon>
        <taxon>Acrospermales</taxon>
        <taxon>Acrospermaceae</taxon>
        <taxon>Pseudovirgaria</taxon>
    </lineage>
</organism>
<dbReference type="FunFam" id="3.40.50.720:FF:000032">
    <property type="entry name" value="UDP-glucose 6-dehydrogenase"/>
    <property type="match status" value="1"/>
</dbReference>
<dbReference type="InterPro" id="IPR028356">
    <property type="entry name" value="UDPglc_DH_euk"/>
</dbReference>
<dbReference type="NCBIfam" id="TIGR03026">
    <property type="entry name" value="NDP-sugDHase"/>
    <property type="match status" value="1"/>
</dbReference>
<dbReference type="PANTHER" id="PTHR11374">
    <property type="entry name" value="UDP-GLUCOSE DEHYDROGENASE/UDP-MANNAC DEHYDROGENASE"/>
    <property type="match status" value="1"/>
</dbReference>
<evidence type="ECO:0000256" key="4">
    <source>
        <dbReference type="ARBA" id="ARBA00023002"/>
    </source>
</evidence>
<dbReference type="InterPro" id="IPR036220">
    <property type="entry name" value="UDP-Glc/GDP-Man_DH_C_sf"/>
</dbReference>
<dbReference type="PIRSF" id="PIRSF000124">
    <property type="entry name" value="UDPglc_GDPman_dh"/>
    <property type="match status" value="1"/>
</dbReference>
<evidence type="ECO:0000256" key="2">
    <source>
        <dbReference type="ARBA" id="ARBA00006601"/>
    </source>
</evidence>
<evidence type="ECO:0000256" key="9">
    <source>
        <dbReference type="PIRSR" id="PIRSR500134-3"/>
    </source>
</evidence>
<dbReference type="OrthoDB" id="5059218at2759"/>
<dbReference type="GO" id="GO:0006024">
    <property type="term" value="P:glycosaminoglycan biosynthetic process"/>
    <property type="evidence" value="ECO:0007669"/>
    <property type="project" value="TreeGrafter"/>
</dbReference>
<dbReference type="SUPFAM" id="SSF51735">
    <property type="entry name" value="NAD(P)-binding Rossmann-fold domains"/>
    <property type="match status" value="1"/>
</dbReference>